<keyword evidence="3" id="KW-1185">Reference proteome</keyword>
<dbReference type="Proteomes" id="UP000029980">
    <property type="component" value="Chromosome"/>
</dbReference>
<reference evidence="2 3" key="1">
    <citation type="journal article" date="2015" name="Int. J. Syst. Evol. Microbiol.">
        <title>Thermococcus eurythermalis sp. nov., a conditional piezophilic hyperthermophilic archaeon with a wide temperature range isolated from an oil-immersed chimney in the Guaymas Basin.</title>
        <authorList>
            <person name="Zhao W."/>
            <person name="Zeng X."/>
            <person name="Xiao X."/>
        </authorList>
    </citation>
    <scope>NUCLEOTIDE SEQUENCE [LARGE SCALE GENOMIC DNA]</scope>
    <source>
        <strain evidence="2 3">A501</strain>
    </source>
</reference>
<dbReference type="STRING" id="1505907.TEU_02485"/>
<keyword evidence="1" id="KW-0472">Membrane</keyword>
<evidence type="ECO:0000256" key="1">
    <source>
        <dbReference type="SAM" id="Phobius"/>
    </source>
</evidence>
<evidence type="ECO:0000313" key="2">
    <source>
        <dbReference type="EMBL" id="AIU69299.1"/>
    </source>
</evidence>
<dbReference type="GeneID" id="25152301"/>
<feature type="transmembrane region" description="Helical" evidence="1">
    <location>
        <begin position="47"/>
        <end position="67"/>
    </location>
</feature>
<proteinExistence type="predicted"/>
<sequence length="68" mass="7556">MNQIWGVVMAAVGLFMLVSGVTRSNFVVYRLLVARSKMFWGENVHRFYQAVGTVLIVLGVLAALGVIW</sequence>
<keyword evidence="1" id="KW-0812">Transmembrane</keyword>
<name>A0A097QS59_9EURY</name>
<gene>
    <name evidence="2" type="ORF">TEU_02485</name>
</gene>
<accession>A0A097QS59</accession>
<keyword evidence="1" id="KW-1133">Transmembrane helix</keyword>
<dbReference type="KEGG" id="teu:TEU_02485"/>
<evidence type="ECO:0000313" key="3">
    <source>
        <dbReference type="Proteomes" id="UP000029980"/>
    </source>
</evidence>
<dbReference type="EMBL" id="CP008887">
    <property type="protein sequence ID" value="AIU69299.1"/>
    <property type="molecule type" value="Genomic_DNA"/>
</dbReference>
<dbReference type="HOGENOM" id="CLU_2784314_0_0_2"/>
<dbReference type="AlphaFoldDB" id="A0A097QS59"/>
<dbReference type="RefSeq" id="WP_050002278.1">
    <property type="nucleotide sequence ID" value="NZ_CP008887.1"/>
</dbReference>
<organism evidence="2 3">
    <name type="scientific">Thermococcus eurythermalis</name>
    <dbReference type="NCBI Taxonomy" id="1505907"/>
    <lineage>
        <taxon>Archaea</taxon>
        <taxon>Methanobacteriati</taxon>
        <taxon>Methanobacteriota</taxon>
        <taxon>Thermococci</taxon>
        <taxon>Thermococcales</taxon>
        <taxon>Thermococcaceae</taxon>
        <taxon>Thermococcus</taxon>
    </lineage>
</organism>
<protein>
    <submittedName>
        <fullName evidence="2">Uncharacterized protein</fullName>
    </submittedName>
</protein>
<dbReference type="OrthoDB" id="101782at2157"/>